<dbReference type="CDD" id="cd12912">
    <property type="entry name" value="PDC2_MCP_like"/>
    <property type="match status" value="1"/>
</dbReference>
<evidence type="ECO:0000256" key="5">
    <source>
        <dbReference type="ARBA" id="ARBA00022692"/>
    </source>
</evidence>
<dbReference type="InterPro" id="IPR043128">
    <property type="entry name" value="Rev_trsase/Diguanyl_cyclase"/>
</dbReference>
<dbReference type="SMART" id="SM00267">
    <property type="entry name" value="GGDEF"/>
    <property type="match status" value="1"/>
</dbReference>
<reference evidence="11 12" key="1">
    <citation type="submission" date="2018-01" db="EMBL/GenBank/DDBJ databases">
        <title>Draft genome sequences of six Vibrio diazotrophicus strains isolated from deep-sea sediments of the Baltic Sea.</title>
        <authorList>
            <person name="Castillo D."/>
            <person name="Vandieken V."/>
            <person name="Chiang O."/>
            <person name="Middelboe M."/>
        </authorList>
    </citation>
    <scope>NUCLEOTIDE SEQUENCE [LARGE SCALE GENOMIC DNA]</scope>
    <source>
        <strain evidence="11 12">65.10M</strain>
    </source>
</reference>
<evidence type="ECO:0000259" key="10">
    <source>
        <dbReference type="PROSITE" id="PS50887"/>
    </source>
</evidence>
<dbReference type="RefSeq" id="WP_102969557.1">
    <property type="nucleotide sequence ID" value="NZ_JAPWHJ010000002.1"/>
</dbReference>
<feature type="domain" description="GGDEF" evidence="10">
    <location>
        <begin position="389"/>
        <end position="516"/>
    </location>
</feature>
<dbReference type="InterPro" id="IPR033479">
    <property type="entry name" value="dCache_1"/>
</dbReference>
<name>A0ABX4W574_VIBDI</name>
<dbReference type="PROSITE" id="PS50887">
    <property type="entry name" value="GGDEF"/>
    <property type="match status" value="1"/>
</dbReference>
<evidence type="ECO:0000256" key="9">
    <source>
        <dbReference type="SAM" id="Phobius"/>
    </source>
</evidence>
<dbReference type="CDD" id="cd18773">
    <property type="entry name" value="PDC1_HK_sensor"/>
    <property type="match status" value="1"/>
</dbReference>
<comment type="catalytic activity">
    <reaction evidence="8">
        <text>2 GTP = 3',3'-c-di-GMP + 2 diphosphate</text>
        <dbReference type="Rhea" id="RHEA:24898"/>
        <dbReference type="ChEBI" id="CHEBI:33019"/>
        <dbReference type="ChEBI" id="CHEBI:37565"/>
        <dbReference type="ChEBI" id="CHEBI:58805"/>
        <dbReference type="EC" id="2.7.7.65"/>
    </reaction>
</comment>
<evidence type="ECO:0000256" key="2">
    <source>
        <dbReference type="ARBA" id="ARBA00004651"/>
    </source>
</evidence>
<sequence>MVDKLNLRKLILFLCMFSVAITLLNAFYTVYRVQKELILSNTMESNWVYAEKMADMTDAFIDTAMSQLNFSANILSKKIGDTQVLDNEVERLRLQTNAFNSVVVVDSKGTIIAISPETLALKGVTLKQDAARQSLNARAPLITDPFVSPSGNYITSISHPIYSEAGEYLGYVSGTLYLERQNILTRLLGKHSHQDGSYMYVVDRNKTIIYHPDKRRVGQVILNNEAINAVVNREDGYGDIVNSQGVDMLAGYAPVKNSGWGVIVQKPKNNALNSLNDLMFLVFWKGFPIGVLTLMFIWGASILISRPLWQLASAATKIGNYKSTISDLNRIHAWYFEALHLRRSFLNAMGVVSNTIDKLHSDTLTDALTGVLNRRGLDKTIEQFQEQNRPFSLLALDIDHFKKVNDTFGHHIGDELIKSLSKIMKEEARAQDVVCRSGGEEFIIFLANTNPTRAYDVAERIRRSIEAYHFDTVGNVTTSIGVSHWTGQEDSIHEAIKNADNALYKAKRNGRNRTEL</sequence>
<dbReference type="PANTHER" id="PTHR45138">
    <property type="entry name" value="REGULATORY COMPONENTS OF SENSORY TRANSDUCTION SYSTEM"/>
    <property type="match status" value="1"/>
</dbReference>
<keyword evidence="5 9" id="KW-0812">Transmembrane</keyword>
<dbReference type="CDD" id="cd01949">
    <property type="entry name" value="GGDEF"/>
    <property type="match status" value="1"/>
</dbReference>
<feature type="transmembrane region" description="Helical" evidence="9">
    <location>
        <begin position="278"/>
        <end position="304"/>
    </location>
</feature>
<dbReference type="Proteomes" id="UP000236547">
    <property type="component" value="Unassembled WGS sequence"/>
</dbReference>
<dbReference type="SUPFAM" id="SSF55073">
    <property type="entry name" value="Nucleotide cyclase"/>
    <property type="match status" value="1"/>
</dbReference>
<proteinExistence type="predicted"/>
<keyword evidence="4" id="KW-1003">Cell membrane</keyword>
<protein>
    <recommendedName>
        <fullName evidence="3">diguanylate cyclase</fullName>
        <ecNumber evidence="3">2.7.7.65</ecNumber>
    </recommendedName>
</protein>
<organism evidence="11 12">
    <name type="scientific">Vibrio diazotrophicus</name>
    <dbReference type="NCBI Taxonomy" id="685"/>
    <lineage>
        <taxon>Bacteria</taxon>
        <taxon>Pseudomonadati</taxon>
        <taxon>Pseudomonadota</taxon>
        <taxon>Gammaproteobacteria</taxon>
        <taxon>Vibrionales</taxon>
        <taxon>Vibrionaceae</taxon>
        <taxon>Vibrio</taxon>
    </lineage>
</organism>
<dbReference type="EC" id="2.7.7.65" evidence="3"/>
<dbReference type="InterPro" id="IPR029787">
    <property type="entry name" value="Nucleotide_cyclase"/>
</dbReference>
<dbReference type="SUPFAM" id="SSF103190">
    <property type="entry name" value="Sensory domain-like"/>
    <property type="match status" value="2"/>
</dbReference>
<dbReference type="Pfam" id="PF02743">
    <property type="entry name" value="dCache_1"/>
    <property type="match status" value="1"/>
</dbReference>
<comment type="subcellular location">
    <subcellularLocation>
        <location evidence="1">Cell inner membrane</location>
    </subcellularLocation>
    <subcellularLocation>
        <location evidence="2">Cell membrane</location>
        <topology evidence="2">Multi-pass membrane protein</topology>
    </subcellularLocation>
</comment>
<comment type="caution">
    <text evidence="11">The sequence shown here is derived from an EMBL/GenBank/DDBJ whole genome shotgun (WGS) entry which is preliminary data.</text>
</comment>
<dbReference type="InterPro" id="IPR029151">
    <property type="entry name" value="Sensor-like_sf"/>
</dbReference>
<evidence type="ECO:0000313" key="12">
    <source>
        <dbReference type="Proteomes" id="UP000236547"/>
    </source>
</evidence>
<evidence type="ECO:0000256" key="6">
    <source>
        <dbReference type="ARBA" id="ARBA00022989"/>
    </source>
</evidence>
<keyword evidence="6 9" id="KW-1133">Transmembrane helix</keyword>
<evidence type="ECO:0000256" key="7">
    <source>
        <dbReference type="ARBA" id="ARBA00023136"/>
    </source>
</evidence>
<dbReference type="PANTHER" id="PTHR45138:SF9">
    <property type="entry name" value="DIGUANYLATE CYCLASE DGCM-RELATED"/>
    <property type="match status" value="1"/>
</dbReference>
<dbReference type="Gene3D" id="3.30.450.20">
    <property type="entry name" value="PAS domain"/>
    <property type="match status" value="1"/>
</dbReference>
<accession>A0ABX4W574</accession>
<evidence type="ECO:0000313" key="11">
    <source>
        <dbReference type="EMBL" id="PNH97928.1"/>
    </source>
</evidence>
<dbReference type="EMBL" id="POSM01000039">
    <property type="protein sequence ID" value="PNH97928.1"/>
    <property type="molecule type" value="Genomic_DNA"/>
</dbReference>
<dbReference type="Gene3D" id="3.30.70.270">
    <property type="match status" value="1"/>
</dbReference>
<keyword evidence="12" id="KW-1185">Reference proteome</keyword>
<evidence type="ECO:0000256" key="1">
    <source>
        <dbReference type="ARBA" id="ARBA00004533"/>
    </source>
</evidence>
<evidence type="ECO:0000256" key="3">
    <source>
        <dbReference type="ARBA" id="ARBA00012528"/>
    </source>
</evidence>
<dbReference type="InterPro" id="IPR050469">
    <property type="entry name" value="Diguanylate_Cyclase"/>
</dbReference>
<gene>
    <name evidence="11" type="ORF">C1O25_19570</name>
</gene>
<keyword evidence="7 9" id="KW-0472">Membrane</keyword>
<dbReference type="NCBIfam" id="TIGR00254">
    <property type="entry name" value="GGDEF"/>
    <property type="match status" value="1"/>
</dbReference>
<dbReference type="InterPro" id="IPR000160">
    <property type="entry name" value="GGDEF_dom"/>
</dbReference>
<dbReference type="Pfam" id="PF00990">
    <property type="entry name" value="GGDEF"/>
    <property type="match status" value="1"/>
</dbReference>
<evidence type="ECO:0000256" key="8">
    <source>
        <dbReference type="ARBA" id="ARBA00034247"/>
    </source>
</evidence>
<evidence type="ECO:0000256" key="4">
    <source>
        <dbReference type="ARBA" id="ARBA00022475"/>
    </source>
</evidence>